<dbReference type="Gene3D" id="1.20.1640.10">
    <property type="entry name" value="Multidrug efflux transporter AcrB transmembrane domain"/>
    <property type="match status" value="2"/>
</dbReference>
<dbReference type="Pfam" id="PF03176">
    <property type="entry name" value="MMPL"/>
    <property type="match status" value="2"/>
</dbReference>
<evidence type="ECO:0000313" key="9">
    <source>
        <dbReference type="EMBL" id="QGT51388.1"/>
    </source>
</evidence>
<evidence type="ECO:0000256" key="4">
    <source>
        <dbReference type="ARBA" id="ARBA00022989"/>
    </source>
</evidence>
<feature type="transmembrane region" description="Helical" evidence="7">
    <location>
        <begin position="753"/>
        <end position="771"/>
    </location>
</feature>
<evidence type="ECO:0000256" key="7">
    <source>
        <dbReference type="SAM" id="Phobius"/>
    </source>
</evidence>
<name>A0A650EQ38_9SPIO</name>
<feature type="transmembrane region" description="Helical" evidence="7">
    <location>
        <begin position="873"/>
        <end position="901"/>
    </location>
</feature>
<evidence type="ECO:0000256" key="6">
    <source>
        <dbReference type="SAM" id="MobiDB-lite"/>
    </source>
</evidence>
<dbReference type="SUPFAM" id="SSF82866">
    <property type="entry name" value="Multidrug efflux transporter AcrB transmembrane domain"/>
    <property type="match status" value="2"/>
</dbReference>
<feature type="transmembrane region" description="Helical" evidence="7">
    <location>
        <begin position="846"/>
        <end position="867"/>
    </location>
</feature>
<feature type="region of interest" description="Disordered" evidence="6">
    <location>
        <begin position="555"/>
        <end position="585"/>
    </location>
</feature>
<feature type="transmembrane region" description="Helical" evidence="7">
    <location>
        <begin position="347"/>
        <end position="372"/>
    </location>
</feature>
<evidence type="ECO:0000256" key="1">
    <source>
        <dbReference type="ARBA" id="ARBA00004651"/>
    </source>
</evidence>
<feature type="transmembrane region" description="Helical" evidence="7">
    <location>
        <begin position="804"/>
        <end position="825"/>
    </location>
</feature>
<keyword evidence="4 7" id="KW-1133">Transmembrane helix</keyword>
<dbReference type="PRINTS" id="PR00702">
    <property type="entry name" value="ACRIFLAVINRP"/>
</dbReference>
<reference evidence="9" key="1">
    <citation type="journal article" date="2020" name="J. ISSAAS">
        <title>Lactobacilli and other gastrointestinal microbiota of Peromyscus leucopus, reservoir host for agents of Lyme disease and other zoonoses in North America.</title>
        <authorList>
            <person name="Milovic A."/>
            <person name="Bassam K."/>
            <person name="Shao H."/>
            <person name="Chatzistamou I."/>
            <person name="Tufts D.M."/>
            <person name="Diuk-Wasser M."/>
            <person name="Barbour A.G."/>
        </authorList>
    </citation>
    <scope>NUCLEOTIDE SEQUENCE</scope>
    <source>
        <strain evidence="9">LL50</strain>
    </source>
</reference>
<sequence>MRNFLKHPKLIIFVCLAITVAMAVPLTRIFIENNVRVYMPTHSDSYKNLIQTEEQFGSMVPIGVSLEANDKSTILTPEYIDVIQKISERVENLEGIESVDSITNIDFVYSLDGGLAAGKIVDDNYAGTSEDIKLIKEKIVDWQDMYNRVIVDDTFTAAQVATTLNPSLNSKEQIALLNKIREITYEEIEGHNLEARFFGDPVLSDNATEYMISDLIRLIPLVALVVLISLYLSFHTISGTLLPLATVLMSTVWTCGLMALFGITFTIVASVIPVALIACGSAYGIHVMTHYYAFLEKTEGEMTKEKHLDAICAGLKDVWVAVLLAAITTIAGFVSLVTSPIVPLKSFAVFTALGIAFSLILSITFVPAMLYITPLKQVGKKRVGKLSAKLKKKLERELERRGGASSQEANGKTLYNIYHFFTGTKARLVVFAIVIVACSAWGLSKLVIDTSLVNYFPTNSKFRKDIKYVDENFAGTNSLYFVISGQEKGDMTKPEILKAVDDLQYYLDEKYTGIGKVVSFTTFIKRMNQVMHVPMLDAAGNEAADFGGDFAEDDWGSDDWGDSSDEWADSGDDWGEDDWGDSDEVAGDAAPEKVWVDPNIEYAKILQSQITVQDALKLFADAYTAAGGKNATVQGMTAELEKALNYNGLAYYETPYDLDKYPAKDNQGLANLVSQYLLLYSGSLDRFSDDQLAPKSIRMQVQLRSHSTEETKRIISDAKEFAATHFPEGYTIEATGNGEMELAMSDMVISSQFTSIIFSIAMVFVIIAISFKSPIAGIIGAIPLAFTIILNFMTMGFAGIHLDLVTSIIASVAIGVGIDYTIHFMESYKALRNADRNVENVTLKTFAVAGHGIVTNALAVGLGFLVLVLSKFSILRCIGILVAIVMFSSSFLAMTVIPGILNAFDPKFMQSKEEREESKN</sequence>
<evidence type="ECO:0000256" key="3">
    <source>
        <dbReference type="ARBA" id="ARBA00022692"/>
    </source>
</evidence>
<evidence type="ECO:0000259" key="8">
    <source>
        <dbReference type="PROSITE" id="PS50156"/>
    </source>
</evidence>
<feature type="domain" description="SSD" evidence="8">
    <location>
        <begin position="244"/>
        <end position="372"/>
    </location>
</feature>
<dbReference type="InterPro" id="IPR001036">
    <property type="entry name" value="Acrflvin-R"/>
</dbReference>
<dbReference type="InterPro" id="IPR004869">
    <property type="entry name" value="MMPL_dom"/>
</dbReference>
<dbReference type="PANTHER" id="PTHR33406:SF13">
    <property type="entry name" value="MEMBRANE PROTEIN YDFJ"/>
    <property type="match status" value="1"/>
</dbReference>
<evidence type="ECO:0000256" key="5">
    <source>
        <dbReference type="ARBA" id="ARBA00023136"/>
    </source>
</evidence>
<dbReference type="GO" id="GO:0022857">
    <property type="term" value="F:transmembrane transporter activity"/>
    <property type="evidence" value="ECO:0007669"/>
    <property type="project" value="InterPro"/>
</dbReference>
<dbReference type="InterPro" id="IPR000731">
    <property type="entry name" value="SSD"/>
</dbReference>
<gene>
    <name evidence="9" type="ORF">Unknown280_0800</name>
</gene>
<dbReference type="GO" id="GO:0005886">
    <property type="term" value="C:plasma membrane"/>
    <property type="evidence" value="ECO:0007669"/>
    <property type="project" value="UniProtKB-SubCell"/>
</dbReference>
<feature type="domain" description="SSD" evidence="8">
    <location>
        <begin position="777"/>
        <end position="903"/>
    </location>
</feature>
<proteinExistence type="predicted"/>
<comment type="subcellular location">
    <subcellularLocation>
        <location evidence="1">Cell membrane</location>
        <topology evidence="1">Multi-pass membrane protein</topology>
    </subcellularLocation>
</comment>
<keyword evidence="5 7" id="KW-0472">Membrane</keyword>
<keyword evidence="2" id="KW-1003">Cell membrane</keyword>
<evidence type="ECO:0000256" key="2">
    <source>
        <dbReference type="ARBA" id="ARBA00022475"/>
    </source>
</evidence>
<dbReference type="PANTHER" id="PTHR33406">
    <property type="entry name" value="MEMBRANE PROTEIN MJ1562-RELATED"/>
    <property type="match status" value="1"/>
</dbReference>
<organism evidence="9">
    <name type="scientific">uncultured Spirochaetaceae bacterium</name>
    <dbReference type="NCBI Taxonomy" id="201186"/>
    <lineage>
        <taxon>Bacteria</taxon>
        <taxon>Pseudomonadati</taxon>
        <taxon>Spirochaetota</taxon>
        <taxon>Spirochaetia</taxon>
        <taxon>Spirochaetales</taxon>
        <taxon>Spirochaetaceae</taxon>
        <taxon>environmental samples</taxon>
    </lineage>
</organism>
<feature type="transmembrane region" description="Helical" evidence="7">
    <location>
        <begin position="215"/>
        <end position="234"/>
    </location>
</feature>
<dbReference type="AlphaFoldDB" id="A0A650EQ38"/>
<dbReference type="EMBL" id="MN577574">
    <property type="protein sequence ID" value="QGT51388.1"/>
    <property type="molecule type" value="Genomic_DNA"/>
</dbReference>
<feature type="transmembrane region" description="Helical" evidence="7">
    <location>
        <begin position="428"/>
        <end position="448"/>
    </location>
</feature>
<dbReference type="PROSITE" id="PS50156">
    <property type="entry name" value="SSD"/>
    <property type="match status" value="2"/>
</dbReference>
<accession>A0A650EQ38</accession>
<feature type="transmembrane region" description="Helical" evidence="7">
    <location>
        <begin position="318"/>
        <end position="341"/>
    </location>
</feature>
<dbReference type="InterPro" id="IPR050545">
    <property type="entry name" value="Mycobact_MmpL"/>
</dbReference>
<keyword evidence="3 7" id="KW-0812">Transmembrane</keyword>
<feature type="transmembrane region" description="Helical" evidence="7">
    <location>
        <begin position="778"/>
        <end position="798"/>
    </location>
</feature>
<protein>
    <submittedName>
        <fullName evidence="9">Membrane protein</fullName>
    </submittedName>
</protein>